<organism evidence="1 2">
    <name type="scientific">Bimuria novae-zelandiae CBS 107.79</name>
    <dbReference type="NCBI Taxonomy" id="1447943"/>
    <lineage>
        <taxon>Eukaryota</taxon>
        <taxon>Fungi</taxon>
        <taxon>Dikarya</taxon>
        <taxon>Ascomycota</taxon>
        <taxon>Pezizomycotina</taxon>
        <taxon>Dothideomycetes</taxon>
        <taxon>Pleosporomycetidae</taxon>
        <taxon>Pleosporales</taxon>
        <taxon>Massarineae</taxon>
        <taxon>Didymosphaeriaceae</taxon>
        <taxon>Bimuria</taxon>
    </lineage>
</organism>
<gene>
    <name evidence="1" type="ORF">BU23DRAFT_510892</name>
</gene>
<keyword evidence="2" id="KW-1185">Reference proteome</keyword>
<protein>
    <submittedName>
        <fullName evidence="1">Uncharacterized protein</fullName>
    </submittedName>
</protein>
<dbReference type="Proteomes" id="UP000800036">
    <property type="component" value="Unassembled WGS sequence"/>
</dbReference>
<evidence type="ECO:0000313" key="2">
    <source>
        <dbReference type="Proteomes" id="UP000800036"/>
    </source>
</evidence>
<sequence>MPSGLRYIPPYTRTFHPIKDPATAEWGLAINRVDYEKLLEGFSPRDMDDKWMCRTDKPDAHGNTIVHWYRSMTDMEFYTITVDLNDPSDAEGDHWARLTKINWEKVVGSLEVPPEEAKESLVNLCRGYMGCRFENAVSAASAE</sequence>
<name>A0A6A5V7C4_9PLEO</name>
<dbReference type="EMBL" id="ML976697">
    <property type="protein sequence ID" value="KAF1970906.1"/>
    <property type="molecule type" value="Genomic_DNA"/>
</dbReference>
<reference evidence="1" key="1">
    <citation type="journal article" date="2020" name="Stud. Mycol.">
        <title>101 Dothideomycetes genomes: a test case for predicting lifestyles and emergence of pathogens.</title>
        <authorList>
            <person name="Haridas S."/>
            <person name="Albert R."/>
            <person name="Binder M."/>
            <person name="Bloem J."/>
            <person name="Labutti K."/>
            <person name="Salamov A."/>
            <person name="Andreopoulos B."/>
            <person name="Baker S."/>
            <person name="Barry K."/>
            <person name="Bills G."/>
            <person name="Bluhm B."/>
            <person name="Cannon C."/>
            <person name="Castanera R."/>
            <person name="Culley D."/>
            <person name="Daum C."/>
            <person name="Ezra D."/>
            <person name="Gonzalez J."/>
            <person name="Henrissat B."/>
            <person name="Kuo A."/>
            <person name="Liang C."/>
            <person name="Lipzen A."/>
            <person name="Lutzoni F."/>
            <person name="Magnuson J."/>
            <person name="Mondo S."/>
            <person name="Nolan M."/>
            <person name="Ohm R."/>
            <person name="Pangilinan J."/>
            <person name="Park H.-J."/>
            <person name="Ramirez L."/>
            <person name="Alfaro M."/>
            <person name="Sun H."/>
            <person name="Tritt A."/>
            <person name="Yoshinaga Y."/>
            <person name="Zwiers L.-H."/>
            <person name="Turgeon B."/>
            <person name="Goodwin S."/>
            <person name="Spatafora J."/>
            <person name="Crous P."/>
            <person name="Grigoriev I."/>
        </authorList>
    </citation>
    <scope>NUCLEOTIDE SEQUENCE</scope>
    <source>
        <strain evidence="1">CBS 107.79</strain>
    </source>
</reference>
<accession>A0A6A5V7C4</accession>
<dbReference type="AlphaFoldDB" id="A0A6A5V7C4"/>
<feature type="non-terminal residue" evidence="1">
    <location>
        <position position="1"/>
    </location>
</feature>
<dbReference type="OrthoDB" id="4521980at2759"/>
<proteinExistence type="predicted"/>
<evidence type="ECO:0000313" key="1">
    <source>
        <dbReference type="EMBL" id="KAF1970906.1"/>
    </source>
</evidence>